<name>A0AAN8VXH0_9MAGN</name>
<dbReference type="EMBL" id="JBAMMX010000007">
    <property type="protein sequence ID" value="KAK6935983.1"/>
    <property type="molecule type" value="Genomic_DNA"/>
</dbReference>
<protein>
    <submittedName>
        <fullName evidence="2">Uncharacterized protein</fullName>
    </submittedName>
</protein>
<feature type="region of interest" description="Disordered" evidence="1">
    <location>
        <begin position="1"/>
        <end position="24"/>
    </location>
</feature>
<feature type="non-terminal residue" evidence="2">
    <location>
        <position position="112"/>
    </location>
</feature>
<dbReference type="Gene3D" id="1.20.1250.20">
    <property type="entry name" value="MFS general substrate transporter like domains"/>
    <property type="match status" value="1"/>
</dbReference>
<sequence>METRVSDAETQEPSKAVVGSPSPSSQIDPNCFSCEFFQAATVASLALCGGGWIWNLPVYLIEEFNVKSIDATQISNIVNGTRCLIPVLGAIIANSFFGCYVVVSISSCISLL</sequence>
<keyword evidence="3" id="KW-1185">Reference proteome</keyword>
<evidence type="ECO:0000313" key="2">
    <source>
        <dbReference type="EMBL" id="KAK6935983.1"/>
    </source>
</evidence>
<proteinExistence type="predicted"/>
<evidence type="ECO:0000256" key="1">
    <source>
        <dbReference type="SAM" id="MobiDB-lite"/>
    </source>
</evidence>
<dbReference type="AlphaFoldDB" id="A0AAN8VXH0"/>
<accession>A0AAN8VXH0</accession>
<evidence type="ECO:0000313" key="3">
    <source>
        <dbReference type="Proteomes" id="UP001370490"/>
    </source>
</evidence>
<reference evidence="2 3" key="1">
    <citation type="submission" date="2023-12" db="EMBL/GenBank/DDBJ databases">
        <title>A high-quality genome assembly for Dillenia turbinata (Dilleniales).</title>
        <authorList>
            <person name="Chanderbali A."/>
        </authorList>
    </citation>
    <scope>NUCLEOTIDE SEQUENCE [LARGE SCALE GENOMIC DNA]</scope>
    <source>
        <strain evidence="2">LSX21</strain>
        <tissue evidence="2">Leaf</tissue>
    </source>
</reference>
<dbReference type="InterPro" id="IPR036259">
    <property type="entry name" value="MFS_trans_sf"/>
</dbReference>
<dbReference type="Proteomes" id="UP001370490">
    <property type="component" value="Unassembled WGS sequence"/>
</dbReference>
<comment type="caution">
    <text evidence="2">The sequence shown here is derived from an EMBL/GenBank/DDBJ whole genome shotgun (WGS) entry which is preliminary data.</text>
</comment>
<organism evidence="2 3">
    <name type="scientific">Dillenia turbinata</name>
    <dbReference type="NCBI Taxonomy" id="194707"/>
    <lineage>
        <taxon>Eukaryota</taxon>
        <taxon>Viridiplantae</taxon>
        <taxon>Streptophyta</taxon>
        <taxon>Embryophyta</taxon>
        <taxon>Tracheophyta</taxon>
        <taxon>Spermatophyta</taxon>
        <taxon>Magnoliopsida</taxon>
        <taxon>eudicotyledons</taxon>
        <taxon>Gunneridae</taxon>
        <taxon>Pentapetalae</taxon>
        <taxon>Dilleniales</taxon>
        <taxon>Dilleniaceae</taxon>
        <taxon>Dillenia</taxon>
    </lineage>
</organism>
<gene>
    <name evidence="2" type="ORF">RJ641_033013</name>
</gene>